<organism evidence="2 3">
    <name type="scientific">Parelaphostrongylus tenuis</name>
    <name type="common">Meningeal worm</name>
    <dbReference type="NCBI Taxonomy" id="148309"/>
    <lineage>
        <taxon>Eukaryota</taxon>
        <taxon>Metazoa</taxon>
        <taxon>Ecdysozoa</taxon>
        <taxon>Nematoda</taxon>
        <taxon>Chromadorea</taxon>
        <taxon>Rhabditida</taxon>
        <taxon>Rhabditina</taxon>
        <taxon>Rhabditomorpha</taxon>
        <taxon>Strongyloidea</taxon>
        <taxon>Metastrongylidae</taxon>
        <taxon>Parelaphostrongylus</taxon>
    </lineage>
</organism>
<name>A0AAD5M4U3_PARTN</name>
<proteinExistence type="predicted"/>
<evidence type="ECO:0000313" key="3">
    <source>
        <dbReference type="Proteomes" id="UP001196413"/>
    </source>
</evidence>
<sequence>MVVRPPPQHFCSQLTNATAEHPRLSPLGSQQDLPNVRSPSSVKKTKFPCCS</sequence>
<dbReference type="EMBL" id="JAHQIW010000775">
    <property type="protein sequence ID" value="KAJ1349938.1"/>
    <property type="molecule type" value="Genomic_DNA"/>
</dbReference>
<gene>
    <name evidence="2" type="ORF">KIN20_005621</name>
</gene>
<feature type="region of interest" description="Disordered" evidence="1">
    <location>
        <begin position="16"/>
        <end position="51"/>
    </location>
</feature>
<feature type="compositionally biased region" description="Polar residues" evidence="1">
    <location>
        <begin position="27"/>
        <end position="42"/>
    </location>
</feature>
<protein>
    <submittedName>
        <fullName evidence="2">Uncharacterized protein</fullName>
    </submittedName>
</protein>
<accession>A0AAD5M4U3</accession>
<dbReference type="Proteomes" id="UP001196413">
    <property type="component" value="Unassembled WGS sequence"/>
</dbReference>
<evidence type="ECO:0000256" key="1">
    <source>
        <dbReference type="SAM" id="MobiDB-lite"/>
    </source>
</evidence>
<evidence type="ECO:0000313" key="2">
    <source>
        <dbReference type="EMBL" id="KAJ1349938.1"/>
    </source>
</evidence>
<keyword evidence="3" id="KW-1185">Reference proteome</keyword>
<comment type="caution">
    <text evidence="2">The sequence shown here is derived from an EMBL/GenBank/DDBJ whole genome shotgun (WGS) entry which is preliminary data.</text>
</comment>
<dbReference type="AlphaFoldDB" id="A0AAD5M4U3"/>
<reference evidence="2" key="1">
    <citation type="submission" date="2021-06" db="EMBL/GenBank/DDBJ databases">
        <title>Parelaphostrongylus tenuis whole genome reference sequence.</title>
        <authorList>
            <person name="Garwood T.J."/>
            <person name="Larsen P.A."/>
            <person name="Fountain-Jones N.M."/>
            <person name="Garbe J.R."/>
            <person name="Macchietto M.G."/>
            <person name="Kania S.A."/>
            <person name="Gerhold R.W."/>
            <person name="Richards J.E."/>
            <person name="Wolf T.M."/>
        </authorList>
    </citation>
    <scope>NUCLEOTIDE SEQUENCE</scope>
    <source>
        <strain evidence="2">MNPRO001-30</strain>
        <tissue evidence="2">Meninges</tissue>
    </source>
</reference>